<evidence type="ECO:0000256" key="6">
    <source>
        <dbReference type="ARBA" id="ARBA00022989"/>
    </source>
</evidence>
<evidence type="ECO:0000313" key="11">
    <source>
        <dbReference type="EMBL" id="AUN94608.1"/>
    </source>
</evidence>
<feature type="domain" description="Solute-binding protein family 3/N-terminal" evidence="10">
    <location>
        <begin position="44"/>
        <end position="263"/>
    </location>
</feature>
<keyword evidence="12" id="KW-1185">Reference proteome</keyword>
<evidence type="ECO:0000313" key="12">
    <source>
        <dbReference type="Proteomes" id="UP000242205"/>
    </source>
</evidence>
<dbReference type="InterPro" id="IPR001638">
    <property type="entry name" value="Solute-binding_3/MltF_N"/>
</dbReference>
<evidence type="ECO:0000256" key="1">
    <source>
        <dbReference type="ARBA" id="ARBA00004141"/>
    </source>
</evidence>
<dbReference type="KEGG" id="atw:C0099_06425"/>
<feature type="transmembrane region" description="Helical" evidence="8">
    <location>
        <begin position="507"/>
        <end position="527"/>
    </location>
</feature>
<keyword evidence="4 8" id="KW-0812">Transmembrane</keyword>
<dbReference type="InterPro" id="IPR035906">
    <property type="entry name" value="MetI-like_sf"/>
</dbReference>
<dbReference type="Gene3D" id="3.40.190.10">
    <property type="entry name" value="Periplasmic binding protein-like II"/>
    <property type="match status" value="2"/>
</dbReference>
<keyword evidence="5 9" id="KW-0732">Signal</keyword>
<evidence type="ECO:0000256" key="5">
    <source>
        <dbReference type="ARBA" id="ARBA00022729"/>
    </source>
</evidence>
<name>A0A2I6S5U2_9RHOO</name>
<dbReference type="GO" id="GO:0016020">
    <property type="term" value="C:membrane"/>
    <property type="evidence" value="ECO:0007669"/>
    <property type="project" value="UniProtKB-SubCell"/>
</dbReference>
<dbReference type="PANTHER" id="PTHR30085:SF6">
    <property type="entry name" value="ABC TRANSPORTER GLUTAMINE-BINDING PROTEIN GLNH"/>
    <property type="match status" value="1"/>
</dbReference>
<feature type="signal peptide" evidence="9">
    <location>
        <begin position="1"/>
        <end position="27"/>
    </location>
</feature>
<dbReference type="Pfam" id="PF00497">
    <property type="entry name" value="SBP_bac_3"/>
    <property type="match status" value="1"/>
</dbReference>
<dbReference type="InterPro" id="IPR051455">
    <property type="entry name" value="Bact_solute-bind_prot3"/>
</dbReference>
<organism evidence="11 12">
    <name type="scientific">Pseudazoarcus pumilus</name>
    <dbReference type="NCBI Taxonomy" id="2067960"/>
    <lineage>
        <taxon>Bacteria</taxon>
        <taxon>Pseudomonadati</taxon>
        <taxon>Pseudomonadota</taxon>
        <taxon>Betaproteobacteria</taxon>
        <taxon>Rhodocyclales</taxon>
        <taxon>Zoogloeaceae</taxon>
        <taxon>Pseudazoarcus</taxon>
    </lineage>
</organism>
<dbReference type="SMART" id="SM00062">
    <property type="entry name" value="PBPb"/>
    <property type="match status" value="1"/>
</dbReference>
<accession>A0A2I6S5U2</accession>
<protein>
    <submittedName>
        <fullName evidence="11">ABC transporter substrate-binding protein</fullName>
    </submittedName>
</protein>
<feature type="transmembrane region" description="Helical" evidence="8">
    <location>
        <begin position="345"/>
        <end position="372"/>
    </location>
</feature>
<feature type="transmembrane region" description="Helical" evidence="8">
    <location>
        <begin position="418"/>
        <end position="439"/>
    </location>
</feature>
<feature type="chain" id="PRO_5014465520" evidence="9">
    <location>
        <begin position="28"/>
        <end position="541"/>
    </location>
</feature>
<dbReference type="EMBL" id="CP025682">
    <property type="protein sequence ID" value="AUN94608.1"/>
    <property type="molecule type" value="Genomic_DNA"/>
</dbReference>
<dbReference type="GO" id="GO:0030288">
    <property type="term" value="C:outer membrane-bounded periplasmic space"/>
    <property type="evidence" value="ECO:0007669"/>
    <property type="project" value="TreeGrafter"/>
</dbReference>
<feature type="transmembrane region" description="Helical" evidence="8">
    <location>
        <begin position="481"/>
        <end position="501"/>
    </location>
</feature>
<dbReference type="PROSITE" id="PS01039">
    <property type="entry name" value="SBP_BACTERIAL_3"/>
    <property type="match status" value="1"/>
</dbReference>
<dbReference type="SUPFAM" id="SSF161098">
    <property type="entry name" value="MetI-like"/>
    <property type="match status" value="1"/>
</dbReference>
<gene>
    <name evidence="11" type="ORF">C0099_06425</name>
</gene>
<comment type="similarity">
    <text evidence="2">Belongs to the bacterial solute-binding protein 3 family.</text>
</comment>
<sequence length="541" mass="59405">MIGAGGMARGARALLSCAIAVFCAAAAAQFEPSPVLERIRSAGEIRIGVKTDFPPFGMLDSGGRPIGFEVDLARRLAEEMGVEAVPVGVSTENRFQRLEQGAVDLIIATAADTAERRQLATVIEPNYYGGGVGVFLRPGIFHDDWKALRGVELCALQGSYFNKPIMQRYLVKLQMYRSVRDAQLALRDGRCTGFLYTDVAIQQYLKDPQWTGYTAPLPSALIIPWAISIPRSEAGTEFERVVGDIVAQWHREGTLIELEAAWDIQPNRFLQDANRLWNERKADGGWLCERDAAGQWPAACRNAAFVTSADVGGLEGIGLWVRETFGMDFSFIYDPFDRERYLVGILWTLVLCASTIVASLAFAFGGAAMIFARIPLLSRLVAALGNFGRMTPVLLQMYLVFFWLSSLAWSSLGVSVPPVLIAIACLALYHGSIITFAFLDAAEHLQHSRPDFRFTPDHLPELLGAASVGVRNTLTNLVKSSSIASAIAVPELLSATIAIIADRGNVFLMMNALLVVFYLMTAFWIHVFGRFERRLQRAGLA</sequence>
<dbReference type="GO" id="GO:0006865">
    <property type="term" value="P:amino acid transport"/>
    <property type="evidence" value="ECO:0007669"/>
    <property type="project" value="TreeGrafter"/>
</dbReference>
<dbReference type="AlphaFoldDB" id="A0A2I6S5U2"/>
<dbReference type="GO" id="GO:0005576">
    <property type="term" value="C:extracellular region"/>
    <property type="evidence" value="ECO:0007669"/>
    <property type="project" value="TreeGrafter"/>
</dbReference>
<evidence type="ECO:0000256" key="8">
    <source>
        <dbReference type="SAM" id="Phobius"/>
    </source>
</evidence>
<dbReference type="OrthoDB" id="7241844at2"/>
<evidence type="ECO:0000256" key="9">
    <source>
        <dbReference type="SAM" id="SignalP"/>
    </source>
</evidence>
<evidence type="ECO:0000256" key="7">
    <source>
        <dbReference type="ARBA" id="ARBA00023136"/>
    </source>
</evidence>
<evidence type="ECO:0000259" key="10">
    <source>
        <dbReference type="SMART" id="SM00062"/>
    </source>
</evidence>
<dbReference type="PANTHER" id="PTHR30085">
    <property type="entry name" value="AMINO ACID ABC TRANSPORTER PERMEASE"/>
    <property type="match status" value="1"/>
</dbReference>
<reference evidence="11 12" key="1">
    <citation type="submission" date="2018-01" db="EMBL/GenBank/DDBJ databases">
        <authorList>
            <person name="Fu G.-Y."/>
        </authorList>
    </citation>
    <scope>NUCLEOTIDE SEQUENCE [LARGE SCALE GENOMIC DNA]</scope>
    <source>
        <strain evidence="11 12">SY39</strain>
    </source>
</reference>
<evidence type="ECO:0000256" key="2">
    <source>
        <dbReference type="ARBA" id="ARBA00010333"/>
    </source>
</evidence>
<evidence type="ECO:0000256" key="3">
    <source>
        <dbReference type="ARBA" id="ARBA00022448"/>
    </source>
</evidence>
<dbReference type="InterPro" id="IPR018313">
    <property type="entry name" value="SBP_3_CS"/>
</dbReference>
<dbReference type="Gene3D" id="1.10.3720.10">
    <property type="entry name" value="MetI-like"/>
    <property type="match status" value="2"/>
</dbReference>
<dbReference type="Proteomes" id="UP000242205">
    <property type="component" value="Chromosome"/>
</dbReference>
<keyword evidence="3" id="KW-0813">Transport</keyword>
<dbReference type="SUPFAM" id="SSF53850">
    <property type="entry name" value="Periplasmic binding protein-like II"/>
    <property type="match status" value="1"/>
</dbReference>
<comment type="subcellular location">
    <subcellularLocation>
        <location evidence="1">Membrane</location>
        <topology evidence="1">Multi-pass membrane protein</topology>
    </subcellularLocation>
</comment>
<keyword evidence="7 8" id="KW-0472">Membrane</keyword>
<evidence type="ECO:0000256" key="4">
    <source>
        <dbReference type="ARBA" id="ARBA00022692"/>
    </source>
</evidence>
<proteinExistence type="inferred from homology"/>
<keyword evidence="6 8" id="KW-1133">Transmembrane helix</keyword>